<evidence type="ECO:0000256" key="1">
    <source>
        <dbReference type="SAM" id="MobiDB-lite"/>
    </source>
</evidence>
<accession>A0A9W4GQW4</accession>
<feature type="compositionally biased region" description="Basic and acidic residues" evidence="1">
    <location>
        <begin position="41"/>
        <end position="54"/>
    </location>
</feature>
<evidence type="ECO:0000313" key="3">
    <source>
        <dbReference type="Proteomes" id="UP001152519"/>
    </source>
</evidence>
<feature type="compositionally biased region" description="Basic and acidic residues" evidence="1">
    <location>
        <begin position="152"/>
        <end position="184"/>
    </location>
</feature>
<comment type="caution">
    <text evidence="2">The sequence shown here is derived from an EMBL/GenBank/DDBJ whole genome shotgun (WGS) entry which is preliminary data.</text>
</comment>
<dbReference type="Proteomes" id="UP001152519">
    <property type="component" value="Unassembled WGS sequence"/>
</dbReference>
<proteinExistence type="predicted"/>
<feature type="region of interest" description="Disordered" evidence="1">
    <location>
        <begin position="31"/>
        <end position="184"/>
    </location>
</feature>
<feature type="compositionally biased region" description="Low complexity" evidence="1">
    <location>
        <begin position="139"/>
        <end position="149"/>
    </location>
</feature>
<name>A0A9W4GQW4_9ACTN</name>
<feature type="compositionally biased region" description="Low complexity" evidence="1">
    <location>
        <begin position="81"/>
        <end position="91"/>
    </location>
</feature>
<keyword evidence="3" id="KW-1185">Reference proteome</keyword>
<dbReference type="EMBL" id="CAJSLV010000052">
    <property type="protein sequence ID" value="CAG6394039.1"/>
    <property type="molecule type" value="Genomic_DNA"/>
</dbReference>
<feature type="compositionally biased region" description="Basic residues" evidence="1">
    <location>
        <begin position="55"/>
        <end position="80"/>
    </location>
</feature>
<organism evidence="2 3">
    <name type="scientific">Actinacidiphila cocklensis</name>
    <dbReference type="NCBI Taxonomy" id="887465"/>
    <lineage>
        <taxon>Bacteria</taxon>
        <taxon>Bacillati</taxon>
        <taxon>Actinomycetota</taxon>
        <taxon>Actinomycetes</taxon>
        <taxon>Kitasatosporales</taxon>
        <taxon>Streptomycetaceae</taxon>
        <taxon>Actinacidiphila</taxon>
    </lineage>
</organism>
<evidence type="ECO:0000313" key="2">
    <source>
        <dbReference type="EMBL" id="CAG6394039.1"/>
    </source>
</evidence>
<sequence length="213" mass="23519">MPAAGHSVPRILPQLPRTALRLSCGRMGVVADSSSGAGHPAGDHDNARVRDVRGGRGRGCGRRGARRRNRRAGHHLRGGLRRPAGLRAPARLPQPAERGTAQRHRRAQGTAGRRPGTGRRRLRRQDQTRRRGLVRALTGSRPGLRPRPAGGRRGDRRSYRRRDVTAEHRFPGREFAEPARGRRHSAKIDHVGVHRISAVNRRGEWTCSPSSSS</sequence>
<protein>
    <submittedName>
        <fullName evidence="2">Uncharacterized protein</fullName>
    </submittedName>
</protein>
<dbReference type="AlphaFoldDB" id="A0A9W4GQW4"/>
<gene>
    <name evidence="2" type="ORF">SCOCK_230140</name>
</gene>
<reference evidence="2" key="1">
    <citation type="submission" date="2021-05" db="EMBL/GenBank/DDBJ databases">
        <authorList>
            <person name="Arsene-Ploetze F."/>
        </authorList>
    </citation>
    <scope>NUCLEOTIDE SEQUENCE</scope>
    <source>
        <strain evidence="2">DSM 42138</strain>
    </source>
</reference>